<proteinExistence type="predicted"/>
<gene>
    <name evidence="1" type="ORF">QAD02_008738</name>
</gene>
<sequence length="135" mass="15557">MPVCIRRPYNQRRGIVSEDLRQQYPINGYSRVSAKAALPDPRFTPSNINDARFEFRISVMEPEIEPVETSRLLELESLPKLSNKFTANGVAARRTGKHKSESEREELAKLLKIVAGYALTFFVLLSITYYLVYFR</sequence>
<dbReference type="EMBL" id="CM056744">
    <property type="protein sequence ID" value="KAJ8667076.1"/>
    <property type="molecule type" value="Genomic_DNA"/>
</dbReference>
<evidence type="ECO:0000313" key="1">
    <source>
        <dbReference type="EMBL" id="KAJ8667076.1"/>
    </source>
</evidence>
<reference evidence="1" key="1">
    <citation type="submission" date="2023-04" db="EMBL/GenBank/DDBJ databases">
        <title>A chromosome-level genome assembly of the parasitoid wasp Eretmocerus hayati.</title>
        <authorList>
            <person name="Zhong Y."/>
            <person name="Liu S."/>
            <person name="Liu Y."/>
        </authorList>
    </citation>
    <scope>NUCLEOTIDE SEQUENCE</scope>
    <source>
        <strain evidence="1">ZJU_SS_LIU_2023</strain>
    </source>
</reference>
<accession>A0ACC2N8Q6</accession>
<dbReference type="Proteomes" id="UP001239111">
    <property type="component" value="Chromosome 4"/>
</dbReference>
<keyword evidence="2" id="KW-1185">Reference proteome</keyword>
<protein>
    <submittedName>
        <fullName evidence="1">Uncharacterized protein</fullName>
    </submittedName>
</protein>
<organism evidence="1 2">
    <name type="scientific">Eretmocerus hayati</name>
    <dbReference type="NCBI Taxonomy" id="131215"/>
    <lineage>
        <taxon>Eukaryota</taxon>
        <taxon>Metazoa</taxon>
        <taxon>Ecdysozoa</taxon>
        <taxon>Arthropoda</taxon>
        <taxon>Hexapoda</taxon>
        <taxon>Insecta</taxon>
        <taxon>Pterygota</taxon>
        <taxon>Neoptera</taxon>
        <taxon>Endopterygota</taxon>
        <taxon>Hymenoptera</taxon>
        <taxon>Apocrita</taxon>
        <taxon>Proctotrupomorpha</taxon>
        <taxon>Chalcidoidea</taxon>
        <taxon>Aphelinidae</taxon>
        <taxon>Aphelininae</taxon>
        <taxon>Eretmocerus</taxon>
    </lineage>
</organism>
<evidence type="ECO:0000313" key="2">
    <source>
        <dbReference type="Proteomes" id="UP001239111"/>
    </source>
</evidence>
<comment type="caution">
    <text evidence="1">The sequence shown here is derived from an EMBL/GenBank/DDBJ whole genome shotgun (WGS) entry which is preliminary data.</text>
</comment>
<name>A0ACC2N8Q6_9HYME</name>